<sequence length="361" mass="40651">MATMTNMIQYVTQTKQTFSDRPLTEVDAAIFAQAAYFDFLDLERRHLTQFSQLTDAGLQARLTKTNWFPAKGQALLLALSHSPRFSAVSWANYQQRTRQSTQEQFAALTFDLGGGDYVVSFRGTTSTLVGWAEDFNMSYLPTVPSQRSAVKYLTDQMQAHPGRYWLVGHSKGGNLAIFAFENLPVALQADIQAVYSFDGPGGLPHQPLLEQRITKLVPQTAIVGILMTADQHFSVVQSDATMIFQHDLFSWQVIGEQFVRLAQTDWFSQYTQRMLTTWLATLKPDVRKNILRNLYGVLDVGDAKTMAELGQSLPRDLPLYLSELRKTDPLTRQQIQSAGRAMFGAISSSWSRRKSTNKKSD</sequence>
<dbReference type="InterPro" id="IPR024499">
    <property type="entry name" value="Mbeg1-like"/>
</dbReference>
<dbReference type="Gene3D" id="3.40.50.1820">
    <property type="entry name" value="alpha/beta hydrolase"/>
    <property type="match status" value="1"/>
</dbReference>
<dbReference type="AlphaFoldDB" id="A0A0R2AZ60"/>
<dbReference type="STRING" id="1423727.FC34_GL001122"/>
<dbReference type="PATRIC" id="fig|1423727.3.peg.1138"/>
<dbReference type="InterPro" id="IPR029058">
    <property type="entry name" value="AB_hydrolase_fold"/>
</dbReference>
<accession>A0A0R2AZ60</accession>
<dbReference type="Proteomes" id="UP000051672">
    <property type="component" value="Unassembled WGS sequence"/>
</dbReference>
<comment type="caution">
    <text evidence="1">The sequence shown here is derived from an EMBL/GenBank/DDBJ whole genome shotgun (WGS) entry which is preliminary data.</text>
</comment>
<dbReference type="SUPFAM" id="SSF53474">
    <property type="entry name" value="alpha/beta-Hydrolases"/>
    <property type="match status" value="1"/>
</dbReference>
<gene>
    <name evidence="1" type="ORF">FC34_GL001122</name>
</gene>
<evidence type="ECO:0008006" key="3">
    <source>
        <dbReference type="Google" id="ProtNLM"/>
    </source>
</evidence>
<dbReference type="EMBL" id="AYZQ01000002">
    <property type="protein sequence ID" value="KRM72138.1"/>
    <property type="molecule type" value="Genomic_DNA"/>
</dbReference>
<keyword evidence="2" id="KW-1185">Reference proteome</keyword>
<reference evidence="1 2" key="1">
    <citation type="journal article" date="2015" name="Genome Announc.">
        <title>Expanding the biotechnology potential of lactobacilli through comparative genomics of 213 strains and associated genera.</title>
        <authorList>
            <person name="Sun Z."/>
            <person name="Harris H.M."/>
            <person name="McCann A."/>
            <person name="Guo C."/>
            <person name="Argimon S."/>
            <person name="Zhang W."/>
            <person name="Yang X."/>
            <person name="Jeffery I.B."/>
            <person name="Cooney J.C."/>
            <person name="Kagawa T.F."/>
            <person name="Liu W."/>
            <person name="Song Y."/>
            <person name="Salvetti E."/>
            <person name="Wrobel A."/>
            <person name="Rasinkangas P."/>
            <person name="Parkhill J."/>
            <person name="Rea M.C."/>
            <person name="O'Sullivan O."/>
            <person name="Ritari J."/>
            <person name="Douillard F.P."/>
            <person name="Paul Ross R."/>
            <person name="Yang R."/>
            <person name="Briner A.E."/>
            <person name="Felis G.E."/>
            <person name="de Vos W.M."/>
            <person name="Barrangou R."/>
            <person name="Klaenhammer T.R."/>
            <person name="Caufield P.W."/>
            <person name="Cui Y."/>
            <person name="Zhang H."/>
            <person name="O'Toole P.W."/>
        </authorList>
    </citation>
    <scope>NUCLEOTIDE SEQUENCE [LARGE SCALE GENOMIC DNA]</scope>
    <source>
        <strain evidence="1 2">DSM 23927</strain>
    </source>
</reference>
<proteinExistence type="predicted"/>
<name>A0A0R2AZ60_9LACO</name>
<evidence type="ECO:0000313" key="1">
    <source>
        <dbReference type="EMBL" id="KRM72138.1"/>
    </source>
</evidence>
<protein>
    <recommendedName>
        <fullName evidence="3">DUF2974 domain-containing protein</fullName>
    </recommendedName>
</protein>
<dbReference type="Pfam" id="PF11187">
    <property type="entry name" value="Mbeg1-like"/>
    <property type="match status" value="1"/>
</dbReference>
<evidence type="ECO:0000313" key="2">
    <source>
        <dbReference type="Proteomes" id="UP000051672"/>
    </source>
</evidence>
<organism evidence="1 2">
    <name type="scientific">Lacticaseibacillus brantae DSM 23927</name>
    <dbReference type="NCBI Taxonomy" id="1423727"/>
    <lineage>
        <taxon>Bacteria</taxon>
        <taxon>Bacillati</taxon>
        <taxon>Bacillota</taxon>
        <taxon>Bacilli</taxon>
        <taxon>Lactobacillales</taxon>
        <taxon>Lactobacillaceae</taxon>
        <taxon>Lacticaseibacillus</taxon>
    </lineage>
</organism>